<accession>B3T6U1</accession>
<feature type="transmembrane region" description="Helical" evidence="7">
    <location>
        <begin position="104"/>
        <end position="123"/>
    </location>
</feature>
<keyword evidence="6 7" id="KW-0472">Membrane</keyword>
<comment type="subcellular location">
    <subcellularLocation>
        <location evidence="1">Membrane</location>
        <topology evidence="1">Multi-pass membrane protein</topology>
    </subcellularLocation>
</comment>
<dbReference type="InterPro" id="IPR003524">
    <property type="entry name" value="PNAcMuramoyl-5peptid_Trfase"/>
</dbReference>
<evidence type="ECO:0000256" key="7">
    <source>
        <dbReference type="SAM" id="Phobius"/>
    </source>
</evidence>
<dbReference type="GO" id="GO:0071555">
    <property type="term" value="P:cell wall organization"/>
    <property type="evidence" value="ECO:0007669"/>
    <property type="project" value="TreeGrafter"/>
</dbReference>
<evidence type="ECO:0000256" key="6">
    <source>
        <dbReference type="ARBA" id="ARBA00023136"/>
    </source>
</evidence>
<evidence type="ECO:0000256" key="1">
    <source>
        <dbReference type="ARBA" id="ARBA00004141"/>
    </source>
</evidence>
<evidence type="ECO:0000256" key="3">
    <source>
        <dbReference type="ARBA" id="ARBA00022679"/>
    </source>
</evidence>
<comment type="similarity">
    <text evidence="2">Belongs to the glycosyltransferase 4 family. MraY subfamily.</text>
</comment>
<feature type="transmembrane region" description="Helical" evidence="7">
    <location>
        <begin position="309"/>
        <end position="332"/>
    </location>
</feature>
<keyword evidence="3 8" id="KW-0808">Transferase</keyword>
<dbReference type="AlphaFoldDB" id="B3T6U1"/>
<keyword evidence="4 7" id="KW-0812">Transmembrane</keyword>
<evidence type="ECO:0000256" key="2">
    <source>
        <dbReference type="ARBA" id="ARBA00005583"/>
    </source>
</evidence>
<feature type="transmembrane region" description="Helical" evidence="7">
    <location>
        <begin position="135"/>
        <end position="155"/>
    </location>
</feature>
<feature type="transmembrane region" description="Helical" evidence="7">
    <location>
        <begin position="192"/>
        <end position="212"/>
    </location>
</feature>
<evidence type="ECO:0000256" key="4">
    <source>
        <dbReference type="ARBA" id="ARBA00022692"/>
    </source>
</evidence>
<dbReference type="Pfam" id="PF00953">
    <property type="entry name" value="Glycos_transf_4"/>
    <property type="match status" value="1"/>
</dbReference>
<feature type="transmembrane region" description="Helical" evidence="7">
    <location>
        <begin position="363"/>
        <end position="384"/>
    </location>
</feature>
<dbReference type="CDD" id="cd06852">
    <property type="entry name" value="GT_MraY"/>
    <property type="match status" value="1"/>
</dbReference>
<proteinExistence type="inferred from homology"/>
<dbReference type="PROSITE" id="PS01348">
    <property type="entry name" value="MRAY_2"/>
    <property type="match status" value="1"/>
</dbReference>
<organism evidence="8">
    <name type="scientific">uncultured marine microorganism HF4000_APKG2M17</name>
    <dbReference type="NCBI Taxonomy" id="455548"/>
    <lineage>
        <taxon>unclassified sequences</taxon>
        <taxon>environmental samples</taxon>
    </lineage>
</organism>
<feature type="transmembrane region" description="Helical" evidence="7">
    <location>
        <begin position="79"/>
        <end position="98"/>
    </location>
</feature>
<feature type="transmembrane region" description="Helical" evidence="7">
    <location>
        <begin position="258"/>
        <end position="275"/>
    </location>
</feature>
<dbReference type="HAMAP" id="MF_00038">
    <property type="entry name" value="MraY"/>
    <property type="match status" value="1"/>
</dbReference>
<dbReference type="PANTHER" id="PTHR22926:SF5">
    <property type="entry name" value="PHOSPHO-N-ACETYLMURAMOYL-PENTAPEPTIDE-TRANSFERASE HOMOLOG"/>
    <property type="match status" value="1"/>
</dbReference>
<sequence>MLYYLINYLEEAFQPPGFQIVQFSTVRASLAAITALVISLYAGRYIIKWLSRKQLGEQVREGIHAGAVDHTHKQGTPSMGGLIILVSVLGATLLWGAIAEVYVWLIMVATAWMGAFGFADDYIKIVKRNKSGLPARIKVTGQITLGLLVGSVLYFHPQFAETNTLTYLPFVAGETLDYDVFRYFVTDIDLGWLIYIPVVIFILTALSNAVNLTDGLDGLAAGVTGIVAVGLTALTFIAGNEVFSEFLTEMQLPGAGELTIFAAALAASCFGFLWYNGYPATVFMGDTGSLALGAAIGTMTLMIKKELLLPLLCAVFFFETISVIIQTTWFKYTRKKTGTGKRVFLMAPIHHHYEAGGTHEAKIVLRFWLITAVTVIATLLVLRIR</sequence>
<evidence type="ECO:0000313" key="8">
    <source>
        <dbReference type="EMBL" id="ABZ08300.1"/>
    </source>
</evidence>
<protein>
    <submittedName>
        <fullName evidence="8">Putative glycosyl transferase</fullName>
    </submittedName>
</protein>
<reference evidence="8" key="1">
    <citation type="journal article" date="2008" name="ISME J.">
        <title>Genomic patterns of recombination, clonal divergence and environment in marine microbial populations.</title>
        <authorList>
            <person name="Konstantinidis K.T."/>
            <person name="Delong E.F."/>
        </authorList>
    </citation>
    <scope>NUCLEOTIDE SEQUENCE</scope>
</reference>
<dbReference type="EMBL" id="EU016626">
    <property type="protein sequence ID" value="ABZ08300.1"/>
    <property type="molecule type" value="Genomic_DNA"/>
</dbReference>
<dbReference type="GO" id="GO:0005886">
    <property type="term" value="C:plasma membrane"/>
    <property type="evidence" value="ECO:0007669"/>
    <property type="project" value="TreeGrafter"/>
</dbReference>
<dbReference type="GO" id="GO:0044038">
    <property type="term" value="P:cell wall macromolecule biosynthetic process"/>
    <property type="evidence" value="ECO:0007669"/>
    <property type="project" value="TreeGrafter"/>
</dbReference>
<dbReference type="PROSITE" id="PS01347">
    <property type="entry name" value="MRAY_1"/>
    <property type="match status" value="1"/>
</dbReference>
<gene>
    <name evidence="8" type="ORF">ALOHA_HF4000APKG2M17ctg1g22</name>
</gene>
<dbReference type="InterPro" id="IPR000715">
    <property type="entry name" value="Glycosyl_transferase_4"/>
</dbReference>
<dbReference type="InterPro" id="IPR018480">
    <property type="entry name" value="PNAcMuramoyl-5peptid_Trfase_CS"/>
</dbReference>
<dbReference type="Pfam" id="PF10555">
    <property type="entry name" value="MraY_sig1"/>
    <property type="match status" value="1"/>
</dbReference>
<keyword evidence="5 7" id="KW-1133">Transmembrane helix</keyword>
<dbReference type="PANTHER" id="PTHR22926">
    <property type="entry name" value="PHOSPHO-N-ACETYLMURAMOYL-PENTAPEPTIDE-TRANSFERASE"/>
    <property type="match status" value="1"/>
</dbReference>
<name>B3T6U1_9ZZZZ</name>
<evidence type="ECO:0000256" key="5">
    <source>
        <dbReference type="ARBA" id="ARBA00022989"/>
    </source>
</evidence>
<feature type="transmembrane region" description="Helical" evidence="7">
    <location>
        <begin position="219"/>
        <end position="238"/>
    </location>
</feature>
<dbReference type="NCBIfam" id="TIGR00445">
    <property type="entry name" value="mraY"/>
    <property type="match status" value="1"/>
</dbReference>
<feature type="transmembrane region" description="Helical" evidence="7">
    <location>
        <begin position="20"/>
        <end position="43"/>
    </location>
</feature>
<dbReference type="GO" id="GO:0008963">
    <property type="term" value="F:phospho-N-acetylmuramoyl-pentapeptide-transferase activity"/>
    <property type="evidence" value="ECO:0007669"/>
    <property type="project" value="InterPro"/>
</dbReference>